<gene>
    <name evidence="1" type="ORF">BIW11_03542</name>
</gene>
<name>A0A1V9XJC5_9ACAR</name>
<proteinExistence type="predicted"/>
<dbReference type="Proteomes" id="UP000192247">
    <property type="component" value="Unassembled WGS sequence"/>
</dbReference>
<evidence type="ECO:0000313" key="2">
    <source>
        <dbReference type="Proteomes" id="UP000192247"/>
    </source>
</evidence>
<dbReference type="AlphaFoldDB" id="A0A1V9XJC5"/>
<dbReference type="InParanoid" id="A0A1V9XJC5"/>
<dbReference type="EMBL" id="MNPL01009628">
    <property type="protein sequence ID" value="OQR73617.1"/>
    <property type="molecule type" value="Genomic_DNA"/>
</dbReference>
<accession>A0A1V9XJC5</accession>
<evidence type="ECO:0000313" key="1">
    <source>
        <dbReference type="EMBL" id="OQR73617.1"/>
    </source>
</evidence>
<keyword evidence="2" id="KW-1185">Reference proteome</keyword>
<comment type="caution">
    <text evidence="1">The sequence shown here is derived from an EMBL/GenBank/DDBJ whole genome shotgun (WGS) entry which is preliminary data.</text>
</comment>
<sequence>MGLATFKGRHAGYYFVDKLSIVKEEMCQSVPGGSPSAS</sequence>
<reference evidence="1 2" key="1">
    <citation type="journal article" date="2017" name="Gigascience">
        <title>Draft genome of the honey bee ectoparasitic mite, Tropilaelaps mercedesae, is shaped by the parasitic life history.</title>
        <authorList>
            <person name="Dong X."/>
            <person name="Armstrong S.D."/>
            <person name="Xia D."/>
            <person name="Makepeace B.L."/>
            <person name="Darby A.C."/>
            <person name="Kadowaki T."/>
        </authorList>
    </citation>
    <scope>NUCLEOTIDE SEQUENCE [LARGE SCALE GENOMIC DNA]</scope>
    <source>
        <strain evidence="1">Wuxi-XJTLU</strain>
    </source>
</reference>
<organism evidence="1 2">
    <name type="scientific">Tropilaelaps mercedesae</name>
    <dbReference type="NCBI Taxonomy" id="418985"/>
    <lineage>
        <taxon>Eukaryota</taxon>
        <taxon>Metazoa</taxon>
        <taxon>Ecdysozoa</taxon>
        <taxon>Arthropoda</taxon>
        <taxon>Chelicerata</taxon>
        <taxon>Arachnida</taxon>
        <taxon>Acari</taxon>
        <taxon>Parasitiformes</taxon>
        <taxon>Mesostigmata</taxon>
        <taxon>Gamasina</taxon>
        <taxon>Dermanyssoidea</taxon>
        <taxon>Laelapidae</taxon>
        <taxon>Tropilaelaps</taxon>
    </lineage>
</organism>
<protein>
    <submittedName>
        <fullName evidence="1">Uncharacterized protein</fullName>
    </submittedName>
</protein>